<reference evidence="1 2" key="1">
    <citation type="submission" date="2024-01" db="EMBL/GenBank/DDBJ databases">
        <title>The genomes of 5 underutilized Papilionoideae crops provide insights into root nodulation and disease resistanc.</title>
        <authorList>
            <person name="Yuan L."/>
        </authorList>
    </citation>
    <scope>NUCLEOTIDE SEQUENCE [LARGE SCALE GENOMIC DNA]</scope>
    <source>
        <strain evidence="1">ZHUSHIDOU_FW_LH</strain>
        <tissue evidence="1">Leaf</tissue>
    </source>
</reference>
<gene>
    <name evidence="1" type="ORF">RIF29_18746</name>
</gene>
<organism evidence="1 2">
    <name type="scientific">Crotalaria pallida</name>
    <name type="common">Smooth rattlebox</name>
    <name type="synonym">Crotalaria striata</name>
    <dbReference type="NCBI Taxonomy" id="3830"/>
    <lineage>
        <taxon>Eukaryota</taxon>
        <taxon>Viridiplantae</taxon>
        <taxon>Streptophyta</taxon>
        <taxon>Embryophyta</taxon>
        <taxon>Tracheophyta</taxon>
        <taxon>Spermatophyta</taxon>
        <taxon>Magnoliopsida</taxon>
        <taxon>eudicotyledons</taxon>
        <taxon>Gunneridae</taxon>
        <taxon>Pentapetalae</taxon>
        <taxon>rosids</taxon>
        <taxon>fabids</taxon>
        <taxon>Fabales</taxon>
        <taxon>Fabaceae</taxon>
        <taxon>Papilionoideae</taxon>
        <taxon>50 kb inversion clade</taxon>
        <taxon>genistoids sensu lato</taxon>
        <taxon>core genistoids</taxon>
        <taxon>Crotalarieae</taxon>
        <taxon>Crotalaria</taxon>
    </lineage>
</organism>
<sequence length="78" mass="8981">MGSDLTVVFDNKVQEIFMFWANEVVQEFLTNKDECQEWHRSLSAGDLSRDLAVTAEHDGCIYFLLFMLQYSPFAIGLV</sequence>
<keyword evidence="2" id="KW-1185">Reference proteome</keyword>
<comment type="caution">
    <text evidence="1">The sequence shown here is derived from an EMBL/GenBank/DDBJ whole genome shotgun (WGS) entry which is preliminary data.</text>
</comment>
<dbReference type="AlphaFoldDB" id="A0AAN9EZF9"/>
<proteinExistence type="predicted"/>
<accession>A0AAN9EZF9</accession>
<name>A0AAN9EZF9_CROPI</name>
<dbReference type="EMBL" id="JAYWIO010000004">
    <property type="protein sequence ID" value="KAK7266106.1"/>
    <property type="molecule type" value="Genomic_DNA"/>
</dbReference>
<evidence type="ECO:0000313" key="1">
    <source>
        <dbReference type="EMBL" id="KAK7266106.1"/>
    </source>
</evidence>
<dbReference type="Proteomes" id="UP001372338">
    <property type="component" value="Unassembled WGS sequence"/>
</dbReference>
<evidence type="ECO:0000313" key="2">
    <source>
        <dbReference type="Proteomes" id="UP001372338"/>
    </source>
</evidence>
<protein>
    <submittedName>
        <fullName evidence="1">Uncharacterized protein</fullName>
    </submittedName>
</protein>